<evidence type="ECO:0000313" key="1">
    <source>
        <dbReference type="EnsemblPlants" id="cds.evm.model.09.313"/>
    </source>
</evidence>
<keyword evidence="2" id="KW-1185">Reference proteome</keyword>
<reference evidence="1" key="2">
    <citation type="submission" date="2021-03" db="UniProtKB">
        <authorList>
            <consortium name="EnsemblPlants"/>
        </authorList>
    </citation>
    <scope>IDENTIFICATION</scope>
</reference>
<organism evidence="1 2">
    <name type="scientific">Cannabis sativa</name>
    <name type="common">Hemp</name>
    <name type="synonym">Marijuana</name>
    <dbReference type="NCBI Taxonomy" id="3483"/>
    <lineage>
        <taxon>Eukaryota</taxon>
        <taxon>Viridiplantae</taxon>
        <taxon>Streptophyta</taxon>
        <taxon>Embryophyta</taxon>
        <taxon>Tracheophyta</taxon>
        <taxon>Spermatophyta</taxon>
        <taxon>Magnoliopsida</taxon>
        <taxon>eudicotyledons</taxon>
        <taxon>Gunneridae</taxon>
        <taxon>Pentapetalae</taxon>
        <taxon>rosids</taxon>
        <taxon>fabids</taxon>
        <taxon>Rosales</taxon>
        <taxon>Cannabaceae</taxon>
        <taxon>Cannabis</taxon>
    </lineage>
</organism>
<evidence type="ECO:0000313" key="2">
    <source>
        <dbReference type="Proteomes" id="UP000596661"/>
    </source>
</evidence>
<dbReference type="Gramene" id="evm.model.09.313">
    <property type="protein sequence ID" value="cds.evm.model.09.313"/>
    <property type="gene ID" value="evm.TU.09.313"/>
</dbReference>
<name>A0A803QFR3_CANSA</name>
<dbReference type="EnsemblPlants" id="evm.model.09.313">
    <property type="protein sequence ID" value="cds.evm.model.09.313"/>
    <property type="gene ID" value="evm.TU.09.313"/>
</dbReference>
<reference evidence="1" key="1">
    <citation type="submission" date="2018-11" db="EMBL/GenBank/DDBJ databases">
        <authorList>
            <person name="Grassa J C."/>
        </authorList>
    </citation>
    <scope>NUCLEOTIDE SEQUENCE [LARGE SCALE GENOMIC DNA]</scope>
</reference>
<dbReference type="EMBL" id="UZAU01000722">
    <property type="status" value="NOT_ANNOTATED_CDS"/>
    <property type="molecule type" value="Genomic_DNA"/>
</dbReference>
<dbReference type="AlphaFoldDB" id="A0A803QFR3"/>
<protein>
    <submittedName>
        <fullName evidence="1">Uncharacterized protein</fullName>
    </submittedName>
</protein>
<proteinExistence type="predicted"/>
<accession>A0A803QFR3</accession>
<dbReference type="Proteomes" id="UP000596661">
    <property type="component" value="Chromosome 9"/>
</dbReference>
<sequence length="180" mass="20095">MMARLRSKLIDLDKDFEEDALKGPVDGENRANPANVGTSALTKDKGKAKVCGCDLLDSDTKRLEQQIAALTKLVKKKSCALLDSKDEDPEPCVRRIIEAPLPDNFKMPQIELDYDMEVGSLTNLKQQPGEILKNFIQWVMEVVSKTKFSDDMKLVTFESGLIVGSFLWSETQGKRAETLS</sequence>